<proteinExistence type="predicted"/>
<keyword evidence="2" id="KW-0812">Transmembrane</keyword>
<dbReference type="PANTHER" id="PTHR32170:SF3">
    <property type="entry name" value="PROTEASOME ACTIVATOR COMPLEX SUBUNIT 4"/>
    <property type="match status" value="1"/>
</dbReference>
<feature type="compositionally biased region" description="Polar residues" evidence="1">
    <location>
        <begin position="16"/>
        <end position="25"/>
    </location>
</feature>
<protein>
    <submittedName>
        <fullName evidence="4">Proteasome activator BLM10</fullName>
    </submittedName>
</protein>
<feature type="transmembrane region" description="Helical" evidence="2">
    <location>
        <begin position="160"/>
        <end position="177"/>
    </location>
</feature>
<dbReference type="Proteomes" id="UP001447188">
    <property type="component" value="Unassembled WGS sequence"/>
</dbReference>
<evidence type="ECO:0000313" key="4">
    <source>
        <dbReference type="EMBL" id="KAL0633391.1"/>
    </source>
</evidence>
<keyword evidence="4" id="KW-0647">Proteasome</keyword>
<gene>
    <name evidence="4" type="primary">BLM3_1</name>
    <name evidence="4" type="ORF">Q9L58_007704</name>
</gene>
<dbReference type="PANTHER" id="PTHR32170">
    <property type="entry name" value="PROTEASOME ACTIVATOR COMPLEX SUBUNIT 4"/>
    <property type="match status" value="1"/>
</dbReference>
<feature type="region of interest" description="Disordered" evidence="1">
    <location>
        <begin position="12"/>
        <end position="44"/>
    </location>
</feature>
<sequence length="225" mass="25995">MSKMAELLAAHLGANGNDQATSGATSPGAEWRDDGEDDSQSRYRPRSYPYFKYLPYEVEDEAERQQNLEEIIKHLYIAIEAGDFAPGAVHWSRELRSWLTLKFDPPRKTRIKLVKLYYELAMAPGLDPAVAERFASMFMVLTKYFSYFPFVLDVYLKSRLAWRHPLVLFLILLYYLTTIMNAKRFQGENTICVLEKTLSWIGDPSSRSSKYLCCLRSRDLSIPPQ</sequence>
<feature type="domain" description="Proteasome activator Blm10 N-terminal" evidence="3">
    <location>
        <begin position="18"/>
        <end position="87"/>
    </location>
</feature>
<evidence type="ECO:0000256" key="2">
    <source>
        <dbReference type="SAM" id="Phobius"/>
    </source>
</evidence>
<evidence type="ECO:0000256" key="1">
    <source>
        <dbReference type="SAM" id="MobiDB-lite"/>
    </source>
</evidence>
<evidence type="ECO:0000313" key="5">
    <source>
        <dbReference type="Proteomes" id="UP001447188"/>
    </source>
</evidence>
<dbReference type="Gene3D" id="1.10.287.2210">
    <property type="match status" value="1"/>
</dbReference>
<dbReference type="GO" id="GO:0000502">
    <property type="term" value="C:proteasome complex"/>
    <property type="evidence" value="ECO:0007669"/>
    <property type="project" value="UniProtKB-KW"/>
</dbReference>
<reference evidence="4 5" key="1">
    <citation type="submission" date="2024-02" db="EMBL/GenBank/DDBJ databases">
        <title>Discinaceae phylogenomics.</title>
        <authorList>
            <person name="Dirks A.C."/>
            <person name="James T.Y."/>
        </authorList>
    </citation>
    <scope>NUCLEOTIDE SEQUENCE [LARGE SCALE GENOMIC DNA]</scope>
    <source>
        <strain evidence="4 5">ACD0624</strain>
    </source>
</reference>
<keyword evidence="2" id="KW-1133">Transmembrane helix</keyword>
<keyword evidence="2" id="KW-0472">Membrane</keyword>
<evidence type="ECO:0000259" key="3">
    <source>
        <dbReference type="Pfam" id="PF16547"/>
    </source>
</evidence>
<comment type="caution">
    <text evidence="4">The sequence shown here is derived from an EMBL/GenBank/DDBJ whole genome shotgun (WGS) entry which is preliminary data.</text>
</comment>
<keyword evidence="5" id="KW-1185">Reference proteome</keyword>
<dbReference type="Pfam" id="PF16547">
    <property type="entry name" value="BLM10_N"/>
    <property type="match status" value="1"/>
</dbReference>
<name>A0ABR3GC53_9PEZI</name>
<dbReference type="InterPro" id="IPR032372">
    <property type="entry name" value="Blm10_N"/>
</dbReference>
<accession>A0ABR3GC53</accession>
<dbReference type="EMBL" id="JBBBZM010000127">
    <property type="protein sequence ID" value="KAL0633391.1"/>
    <property type="molecule type" value="Genomic_DNA"/>
</dbReference>
<organism evidence="4 5">
    <name type="scientific">Discina gigas</name>
    <dbReference type="NCBI Taxonomy" id="1032678"/>
    <lineage>
        <taxon>Eukaryota</taxon>
        <taxon>Fungi</taxon>
        <taxon>Dikarya</taxon>
        <taxon>Ascomycota</taxon>
        <taxon>Pezizomycotina</taxon>
        <taxon>Pezizomycetes</taxon>
        <taxon>Pezizales</taxon>
        <taxon>Discinaceae</taxon>
        <taxon>Discina</taxon>
    </lineage>
</organism>
<dbReference type="InterPro" id="IPR035309">
    <property type="entry name" value="PSME4"/>
</dbReference>